<dbReference type="AlphaFoldDB" id="A0A381TQX2"/>
<feature type="domain" description="FAD/NAD(P)-binding" evidence="5">
    <location>
        <begin position="5"/>
        <end position="299"/>
    </location>
</feature>
<dbReference type="PANTHER" id="PTHR43557:SF2">
    <property type="entry name" value="RIESKE DOMAIN-CONTAINING PROTEIN-RELATED"/>
    <property type="match status" value="1"/>
</dbReference>
<feature type="domain" description="Reductase C-terminal" evidence="6">
    <location>
        <begin position="321"/>
        <end position="393"/>
    </location>
</feature>
<proteinExistence type="predicted"/>
<dbReference type="Gene3D" id="3.30.390.30">
    <property type="match status" value="1"/>
</dbReference>
<evidence type="ECO:0000256" key="3">
    <source>
        <dbReference type="ARBA" id="ARBA00022827"/>
    </source>
</evidence>
<dbReference type="InterPro" id="IPR023753">
    <property type="entry name" value="FAD/NAD-binding_dom"/>
</dbReference>
<evidence type="ECO:0000256" key="2">
    <source>
        <dbReference type="ARBA" id="ARBA00022630"/>
    </source>
</evidence>
<sequence length="401" mass="43282">MREAITVIGASLAGLRGVETLRSDGFDGRITLVGDEPHQPYDRPPLSKQVLAGDWEPDRIHLAAPDRLADLQVDLRLGQRATGLDLEAHTVEVDGVAEEFDGLLIATGARCRTLPGTGRLAGVHTLRTIDDCLAIRAAVEAVPRRLVVVGAGFIGSEVASVAVDRGVEVTMVEALPVPLVRALGAEIGTIMADLHHSHGVDLRCGVGVVELVGEDRVRAVTLDDGSVVEADTVVVGIGVVPNTDWLESSGLHLDDGVCCDATCLAAPDVTAAGDVARWAHPRYRRSVRVEHWDNAVEQGIHAARRLLQTDEEATAYAPVPWFWSDQYDRKIQMAGMTHPDDEVRMVTGSPEEGRFAALYGSGGRFNAVFGMNRPRQVMQFKSLIDQEATWEEALAYARELG</sequence>
<evidence type="ECO:0008006" key="8">
    <source>
        <dbReference type="Google" id="ProtNLM"/>
    </source>
</evidence>
<dbReference type="InterPro" id="IPR050446">
    <property type="entry name" value="FAD-oxidoreductase/Apoptosis"/>
</dbReference>
<comment type="cofactor">
    <cofactor evidence="1">
        <name>FAD</name>
        <dbReference type="ChEBI" id="CHEBI:57692"/>
    </cofactor>
</comment>
<evidence type="ECO:0000259" key="5">
    <source>
        <dbReference type="Pfam" id="PF07992"/>
    </source>
</evidence>
<accession>A0A381TQX2</accession>
<dbReference type="EMBL" id="UINC01005016">
    <property type="protein sequence ID" value="SVA18466.1"/>
    <property type="molecule type" value="Genomic_DNA"/>
</dbReference>
<dbReference type="GO" id="GO:0016651">
    <property type="term" value="F:oxidoreductase activity, acting on NAD(P)H"/>
    <property type="evidence" value="ECO:0007669"/>
    <property type="project" value="TreeGrafter"/>
</dbReference>
<gene>
    <name evidence="7" type="ORF">METZ01_LOCUS71320</name>
</gene>
<dbReference type="SUPFAM" id="SSF51905">
    <property type="entry name" value="FAD/NAD(P)-binding domain"/>
    <property type="match status" value="2"/>
</dbReference>
<dbReference type="InterPro" id="IPR036188">
    <property type="entry name" value="FAD/NAD-bd_sf"/>
</dbReference>
<dbReference type="SUPFAM" id="SSF55424">
    <property type="entry name" value="FAD/NAD-linked reductases, dimerisation (C-terminal) domain"/>
    <property type="match status" value="1"/>
</dbReference>
<organism evidence="7">
    <name type="scientific">marine metagenome</name>
    <dbReference type="NCBI Taxonomy" id="408172"/>
    <lineage>
        <taxon>unclassified sequences</taxon>
        <taxon>metagenomes</taxon>
        <taxon>ecological metagenomes</taxon>
    </lineage>
</organism>
<dbReference type="InterPro" id="IPR016156">
    <property type="entry name" value="FAD/NAD-linked_Rdtase_dimer_sf"/>
</dbReference>
<name>A0A381TQX2_9ZZZZ</name>
<dbReference type="PRINTS" id="PR00368">
    <property type="entry name" value="FADPNR"/>
</dbReference>
<dbReference type="GO" id="GO:0005737">
    <property type="term" value="C:cytoplasm"/>
    <property type="evidence" value="ECO:0007669"/>
    <property type="project" value="TreeGrafter"/>
</dbReference>
<protein>
    <recommendedName>
        <fullName evidence="8">FAD/NAD(P)-binding domain-containing protein</fullName>
    </recommendedName>
</protein>
<evidence type="ECO:0000259" key="6">
    <source>
        <dbReference type="Pfam" id="PF14759"/>
    </source>
</evidence>
<dbReference type="PRINTS" id="PR00411">
    <property type="entry name" value="PNDRDTASEI"/>
</dbReference>
<keyword evidence="2" id="KW-0285">Flavoprotein</keyword>
<dbReference type="Pfam" id="PF07992">
    <property type="entry name" value="Pyr_redox_2"/>
    <property type="match status" value="1"/>
</dbReference>
<evidence type="ECO:0000313" key="7">
    <source>
        <dbReference type="EMBL" id="SVA18466.1"/>
    </source>
</evidence>
<evidence type="ECO:0000256" key="4">
    <source>
        <dbReference type="ARBA" id="ARBA00023002"/>
    </source>
</evidence>
<keyword evidence="4" id="KW-0560">Oxidoreductase</keyword>
<dbReference type="InterPro" id="IPR028202">
    <property type="entry name" value="Reductase_C"/>
</dbReference>
<keyword evidence="3" id="KW-0274">FAD</keyword>
<dbReference type="PANTHER" id="PTHR43557">
    <property type="entry name" value="APOPTOSIS-INDUCING FACTOR 1"/>
    <property type="match status" value="1"/>
</dbReference>
<dbReference type="Pfam" id="PF14759">
    <property type="entry name" value="Reductase_C"/>
    <property type="match status" value="1"/>
</dbReference>
<dbReference type="Gene3D" id="3.50.50.60">
    <property type="entry name" value="FAD/NAD(P)-binding domain"/>
    <property type="match status" value="2"/>
</dbReference>
<reference evidence="7" key="1">
    <citation type="submission" date="2018-05" db="EMBL/GenBank/DDBJ databases">
        <authorList>
            <person name="Lanie J.A."/>
            <person name="Ng W.-L."/>
            <person name="Kazmierczak K.M."/>
            <person name="Andrzejewski T.M."/>
            <person name="Davidsen T.M."/>
            <person name="Wayne K.J."/>
            <person name="Tettelin H."/>
            <person name="Glass J.I."/>
            <person name="Rusch D."/>
            <person name="Podicherti R."/>
            <person name="Tsui H.-C.T."/>
            <person name="Winkler M.E."/>
        </authorList>
    </citation>
    <scope>NUCLEOTIDE SEQUENCE</scope>
</reference>
<evidence type="ECO:0000256" key="1">
    <source>
        <dbReference type="ARBA" id="ARBA00001974"/>
    </source>
</evidence>